<name>A0A8S3A1P1_9BILA</name>
<evidence type="ECO:0000256" key="1">
    <source>
        <dbReference type="SAM" id="MobiDB-lite"/>
    </source>
</evidence>
<accession>A0A8S3A1P1</accession>
<dbReference type="Proteomes" id="UP000676336">
    <property type="component" value="Unassembled WGS sequence"/>
</dbReference>
<sequence>NFSRLTLNDQQQNNDNRPYEDESSIIARFIPENTVLKPTYSHSSSNEDKQPIPTTNNFYSEQ</sequence>
<evidence type="ECO:0000313" key="4">
    <source>
        <dbReference type="Proteomes" id="UP000676336"/>
    </source>
</evidence>
<feature type="region of interest" description="Disordered" evidence="1">
    <location>
        <begin position="37"/>
        <end position="62"/>
    </location>
</feature>
<feature type="compositionally biased region" description="Polar residues" evidence="1">
    <location>
        <begin position="52"/>
        <end position="62"/>
    </location>
</feature>
<dbReference type="AlphaFoldDB" id="A0A8S3A1P1"/>
<gene>
    <name evidence="2" type="ORF">SMN809_LOCUS42732</name>
    <name evidence="3" type="ORF">SMN809_LOCUS43269</name>
</gene>
<feature type="non-terminal residue" evidence="2">
    <location>
        <position position="62"/>
    </location>
</feature>
<reference evidence="2" key="1">
    <citation type="submission" date="2021-02" db="EMBL/GenBank/DDBJ databases">
        <authorList>
            <person name="Nowell W R."/>
        </authorList>
    </citation>
    <scope>NUCLEOTIDE SEQUENCE</scope>
</reference>
<comment type="caution">
    <text evidence="2">The sequence shown here is derived from an EMBL/GenBank/DDBJ whole genome shotgun (WGS) entry which is preliminary data.</text>
</comment>
<dbReference type="EMBL" id="CAJOBI010127151">
    <property type="protein sequence ID" value="CAF4706767.1"/>
    <property type="molecule type" value="Genomic_DNA"/>
</dbReference>
<evidence type="ECO:0000313" key="3">
    <source>
        <dbReference type="EMBL" id="CAF4706767.1"/>
    </source>
</evidence>
<evidence type="ECO:0000313" key="2">
    <source>
        <dbReference type="EMBL" id="CAF4692733.1"/>
    </source>
</evidence>
<protein>
    <submittedName>
        <fullName evidence="2">Uncharacterized protein</fullName>
    </submittedName>
</protein>
<feature type="region of interest" description="Disordered" evidence="1">
    <location>
        <begin position="1"/>
        <end position="21"/>
    </location>
</feature>
<proteinExistence type="predicted"/>
<organism evidence="2 4">
    <name type="scientific">Rotaria magnacalcarata</name>
    <dbReference type="NCBI Taxonomy" id="392030"/>
    <lineage>
        <taxon>Eukaryota</taxon>
        <taxon>Metazoa</taxon>
        <taxon>Spiralia</taxon>
        <taxon>Gnathifera</taxon>
        <taxon>Rotifera</taxon>
        <taxon>Eurotatoria</taxon>
        <taxon>Bdelloidea</taxon>
        <taxon>Philodinida</taxon>
        <taxon>Philodinidae</taxon>
        <taxon>Rotaria</taxon>
    </lineage>
</organism>
<dbReference type="EMBL" id="CAJOBI010124087">
    <property type="protein sequence ID" value="CAF4692733.1"/>
    <property type="molecule type" value="Genomic_DNA"/>
</dbReference>
<feature type="non-terminal residue" evidence="2">
    <location>
        <position position="1"/>
    </location>
</feature>